<dbReference type="InterPro" id="IPR001296">
    <property type="entry name" value="Glyco_trans_1"/>
</dbReference>
<evidence type="ECO:0000259" key="4">
    <source>
        <dbReference type="Pfam" id="PF00534"/>
    </source>
</evidence>
<evidence type="ECO:0000256" key="3">
    <source>
        <dbReference type="ARBA" id="ARBA00022679"/>
    </source>
</evidence>
<dbReference type="SUPFAM" id="SSF53756">
    <property type="entry name" value="UDP-Glycosyltransferase/glycogen phosphorylase"/>
    <property type="match status" value="1"/>
</dbReference>
<dbReference type="EMBL" id="JAOCQF010000003">
    <property type="protein sequence ID" value="MCT8330958.1"/>
    <property type="molecule type" value="Genomic_DNA"/>
</dbReference>
<evidence type="ECO:0000313" key="6">
    <source>
        <dbReference type="Proteomes" id="UP001205601"/>
    </source>
</evidence>
<organism evidence="5 6">
    <name type="scientific">Albidovulum sediminis</name>
    <dbReference type="NCBI Taxonomy" id="3066345"/>
    <lineage>
        <taxon>Bacteria</taxon>
        <taxon>Pseudomonadati</taxon>
        <taxon>Pseudomonadota</taxon>
        <taxon>Alphaproteobacteria</taxon>
        <taxon>Rhodobacterales</taxon>
        <taxon>Paracoccaceae</taxon>
        <taxon>Albidovulum</taxon>
    </lineage>
</organism>
<sequence>MRIDPSKIEVIAPNLKRRLSGVTATIARLVPIQAEMIGIAATGPGLPADVPHLPLWRCFLLSRDRVRVWHARRNTEMLLGLVLRGVFRRRLRLLFTSASQRRHSRYSKWLIARMDRVIATSQKTAAYLDRPADVVLHGIGAEGFSPPGDRRALRRALGLPEDAIIFGCYGRIRAQKGTDAFVHAAIRLLRDRPGAVAVAMGRATAEHAAFLSALKDEVAAAGLSDRILFPPEVTVDRIADWYRVLDLYVAPQRWEGFGLTPLEAMACGVPVVATRVGAFEELVDDGTTGTLVPPGDVEALAVAISGWIDTPGRMADAGCAARQQVLSRHRIEGEAERLVSIYRELLSRE</sequence>
<proteinExistence type="inferred from homology"/>
<gene>
    <name evidence="5" type="ORF">N5I32_15680</name>
</gene>
<accession>A0ABT2NSA5</accession>
<protein>
    <submittedName>
        <fullName evidence="5">Glycosyltransferase family 4 protein</fullName>
    </submittedName>
</protein>
<dbReference type="PANTHER" id="PTHR12526:SF640">
    <property type="entry name" value="COLANIC ACID BIOSYNTHESIS GLYCOSYLTRANSFERASE WCAL-RELATED"/>
    <property type="match status" value="1"/>
</dbReference>
<dbReference type="Proteomes" id="UP001205601">
    <property type="component" value="Unassembled WGS sequence"/>
</dbReference>
<name>A0ABT2NSA5_9RHOB</name>
<keyword evidence="2" id="KW-0328">Glycosyltransferase</keyword>
<evidence type="ECO:0000256" key="1">
    <source>
        <dbReference type="ARBA" id="ARBA00009481"/>
    </source>
</evidence>
<dbReference type="Pfam" id="PF00534">
    <property type="entry name" value="Glycos_transf_1"/>
    <property type="match status" value="1"/>
</dbReference>
<evidence type="ECO:0000256" key="2">
    <source>
        <dbReference type="ARBA" id="ARBA00022676"/>
    </source>
</evidence>
<dbReference type="Gene3D" id="3.40.50.2000">
    <property type="entry name" value="Glycogen Phosphorylase B"/>
    <property type="match status" value="2"/>
</dbReference>
<reference evidence="6" key="1">
    <citation type="submission" date="2023-07" db="EMBL/GenBank/DDBJ databases">
        <title>Defluviimonas sediminis sp. nov., isolated from mangrove sediment.</title>
        <authorList>
            <person name="Liu L."/>
            <person name="Li J."/>
            <person name="Huang Y."/>
            <person name="Pan J."/>
            <person name="Li M."/>
        </authorList>
    </citation>
    <scope>NUCLEOTIDE SEQUENCE [LARGE SCALE GENOMIC DNA]</scope>
    <source>
        <strain evidence="6">FT324</strain>
    </source>
</reference>
<keyword evidence="6" id="KW-1185">Reference proteome</keyword>
<comment type="similarity">
    <text evidence="1">Belongs to the glycosyltransferase group 1 family. Glycosyltransferase 4 subfamily.</text>
</comment>
<keyword evidence="3" id="KW-0808">Transferase</keyword>
<feature type="domain" description="Glycosyl transferase family 1" evidence="4">
    <location>
        <begin position="149"/>
        <end position="323"/>
    </location>
</feature>
<evidence type="ECO:0000313" key="5">
    <source>
        <dbReference type="EMBL" id="MCT8330958.1"/>
    </source>
</evidence>
<dbReference type="PANTHER" id="PTHR12526">
    <property type="entry name" value="GLYCOSYLTRANSFERASE"/>
    <property type="match status" value="1"/>
</dbReference>
<dbReference type="CDD" id="cd03801">
    <property type="entry name" value="GT4_PimA-like"/>
    <property type="match status" value="1"/>
</dbReference>
<comment type="caution">
    <text evidence="5">The sequence shown here is derived from an EMBL/GenBank/DDBJ whole genome shotgun (WGS) entry which is preliminary data.</text>
</comment>